<accession>A0A3N1HFP3</accession>
<evidence type="ECO:0000313" key="2">
    <source>
        <dbReference type="Proteomes" id="UP000268727"/>
    </source>
</evidence>
<dbReference type="EMBL" id="RJKM01000001">
    <property type="protein sequence ID" value="ROP41329.1"/>
    <property type="molecule type" value="Genomic_DNA"/>
</dbReference>
<reference evidence="1 2" key="1">
    <citation type="submission" date="2018-11" db="EMBL/GenBank/DDBJ databases">
        <title>Sequencing the genomes of 1000 actinobacteria strains.</title>
        <authorList>
            <person name="Klenk H.-P."/>
        </authorList>
    </citation>
    <scope>NUCLEOTIDE SEQUENCE [LARGE SCALE GENOMIC DNA]</scope>
    <source>
        <strain evidence="1 2">DSM 44231</strain>
    </source>
</reference>
<name>A0A3N1HFP3_9PSEU</name>
<keyword evidence="2" id="KW-1185">Reference proteome</keyword>
<proteinExistence type="predicted"/>
<comment type="caution">
    <text evidence="1">The sequence shown here is derived from an EMBL/GenBank/DDBJ whole genome shotgun (WGS) entry which is preliminary data.</text>
</comment>
<gene>
    <name evidence="1" type="ORF">EDD40_6758</name>
</gene>
<protein>
    <submittedName>
        <fullName evidence="1">Uncharacterized protein</fullName>
    </submittedName>
</protein>
<dbReference type="AlphaFoldDB" id="A0A3N1HFP3"/>
<dbReference type="Proteomes" id="UP000268727">
    <property type="component" value="Unassembled WGS sequence"/>
</dbReference>
<dbReference type="InterPro" id="IPR011047">
    <property type="entry name" value="Quinoprotein_ADH-like_sf"/>
</dbReference>
<organism evidence="1 2">
    <name type="scientific">Saccharothrix texasensis</name>
    <dbReference type="NCBI Taxonomy" id="103734"/>
    <lineage>
        <taxon>Bacteria</taxon>
        <taxon>Bacillati</taxon>
        <taxon>Actinomycetota</taxon>
        <taxon>Actinomycetes</taxon>
        <taxon>Pseudonocardiales</taxon>
        <taxon>Pseudonocardiaceae</taxon>
        <taxon>Saccharothrix</taxon>
    </lineage>
</organism>
<sequence>MVHNGPVDVLPCGHAAYAADSRGCAHLVVERPPDHYGWFTGVGLAYDRLCEACAKRDDPPLIVLCVGCEERVEDYSDLVGWLGRPEVRRHDADPGGTWTSADCAAEPLNAWSVAALPGGWLVLTEAGLVRVDGTGTAFVAPVSLPVEPADLRSPDPPRPALHTSPDGRHAAVVTDFGRHGVVLDLVAGAPVLTLDRGDYRYRQTCFPLAFVGSDRDAVVVAATDWNRLDAIDLASGRLLTERVTAWSGDGPKPEHYLDYFHGALLLDPSGRWLLDDGWVWSPSGVTLVHDVAAWLGGDAHATEHGRQLAVREAWDVPMAWLDERTAVLQPIDRHDRPAVAGVEVHDVVDARRVAAFAGPVGRMWGHDGLLYVGTAAGLEVWDPVDGARTGVVEGFTPIAHNPRTGRFAELAAGRLRTWTPEPLP</sequence>
<evidence type="ECO:0000313" key="1">
    <source>
        <dbReference type="EMBL" id="ROP41329.1"/>
    </source>
</evidence>
<dbReference type="SUPFAM" id="SSF50998">
    <property type="entry name" value="Quinoprotein alcohol dehydrogenase-like"/>
    <property type="match status" value="1"/>
</dbReference>